<organism evidence="3 4">
    <name type="scientific">Actinacidiphila oryziradicis</name>
    <dbReference type="NCBI Taxonomy" id="2571141"/>
    <lineage>
        <taxon>Bacteria</taxon>
        <taxon>Bacillati</taxon>
        <taxon>Actinomycetota</taxon>
        <taxon>Actinomycetes</taxon>
        <taxon>Kitasatosporales</taxon>
        <taxon>Streptomycetaceae</taxon>
        <taxon>Actinacidiphila</taxon>
    </lineage>
</organism>
<dbReference type="Pfam" id="PF18164">
    <property type="entry name" value="GNAT_C"/>
    <property type="match status" value="1"/>
</dbReference>
<dbReference type="EMBL" id="SUMC01000001">
    <property type="protein sequence ID" value="TKA13560.1"/>
    <property type="molecule type" value="Genomic_DNA"/>
</dbReference>
<keyword evidence="3" id="KW-0012">Acyltransferase</keyword>
<evidence type="ECO:0000259" key="1">
    <source>
        <dbReference type="Pfam" id="PF18082"/>
    </source>
</evidence>
<evidence type="ECO:0000313" key="4">
    <source>
        <dbReference type="Proteomes" id="UP000305778"/>
    </source>
</evidence>
<name>A0A4U0STP5_9ACTN</name>
<accession>A0A4U0STP5</accession>
<dbReference type="OrthoDB" id="3229305at2"/>
<feature type="domain" description="N-acyltransferase N-terminal" evidence="1">
    <location>
        <begin position="35"/>
        <end position="164"/>
    </location>
</feature>
<keyword evidence="3" id="KW-0808">Transferase</keyword>
<keyword evidence="4" id="KW-1185">Reference proteome</keyword>
<proteinExistence type="predicted"/>
<comment type="caution">
    <text evidence="3">The sequence shown here is derived from an EMBL/GenBank/DDBJ whole genome shotgun (WGS) entry which is preliminary data.</text>
</comment>
<gene>
    <name evidence="3" type="ORF">FCI23_01475</name>
</gene>
<reference evidence="3 4" key="1">
    <citation type="submission" date="2019-04" db="EMBL/GenBank/DDBJ databases">
        <title>Streptomyces oryziradicis sp. nov., a novel actinomycete isolated from rhizosphere soil of rice (Oryza sativa L.).</title>
        <authorList>
            <person name="Li C."/>
        </authorList>
    </citation>
    <scope>NUCLEOTIDE SEQUENCE [LARGE SCALE GENOMIC DNA]</scope>
    <source>
        <strain evidence="3 4">NEAU-C40</strain>
    </source>
</reference>
<dbReference type="Pfam" id="PF18082">
    <property type="entry name" value="NAT_N"/>
    <property type="match status" value="1"/>
</dbReference>
<evidence type="ECO:0000259" key="2">
    <source>
        <dbReference type="Pfam" id="PF18164"/>
    </source>
</evidence>
<dbReference type="Proteomes" id="UP000305778">
    <property type="component" value="Unassembled WGS sequence"/>
</dbReference>
<evidence type="ECO:0000313" key="3">
    <source>
        <dbReference type="EMBL" id="TKA13560.1"/>
    </source>
</evidence>
<dbReference type="InterPro" id="IPR041644">
    <property type="entry name" value="GNAT_C"/>
</dbReference>
<dbReference type="Gene3D" id="3.40.630.120">
    <property type="match status" value="1"/>
</dbReference>
<dbReference type="GO" id="GO:0016746">
    <property type="term" value="F:acyltransferase activity"/>
    <property type="evidence" value="ECO:0007669"/>
    <property type="project" value="UniProtKB-KW"/>
</dbReference>
<sequence>MDLLRSDEKLAGWLTQLETIDAPEVDVSLPTADGLPAALLDLAVPHEDINDLVGLRAAVTGDPGLRQLLERCVRALVRDPGLVGGGPDLPPLPADLGPVCRYFYVYVFIAALPHIRSYHRQHGIPDDISRRTLADLGRNMAVHRRRRGTGGLLVPWWIKLHFRGEIYQLGRLQFQRATLGDRTGRAVAAAALPLGPGDLSLNLHIPDFSGPMSPTACDESIARALEFFPRHFPAESYTVATCDSWLLDPQLGEYLPESSNIIHFQRRFQPGYPVTENGDTRPISFVFGDPGLPLDTLPRRTSLERAIVDHLRAGRHWHGGNGWFEL</sequence>
<dbReference type="InterPro" id="IPR041273">
    <property type="entry name" value="NAT_N"/>
</dbReference>
<dbReference type="AlphaFoldDB" id="A0A4U0STP5"/>
<feature type="domain" description="GNAT-like C-terminal" evidence="2">
    <location>
        <begin position="166"/>
        <end position="324"/>
    </location>
</feature>
<protein>
    <submittedName>
        <fullName evidence="3">Acyltransferase</fullName>
    </submittedName>
</protein>